<dbReference type="PATRIC" id="fig|294.162.peg.2251"/>
<name>A0A0P8X2C1_PSEFL</name>
<protein>
    <submittedName>
        <fullName evidence="1">Uncharacterized protein</fullName>
    </submittedName>
</protein>
<dbReference type="AlphaFoldDB" id="A0A0P8X2C1"/>
<dbReference type="OrthoDB" id="7031566at2"/>
<sequence>MTAEQKAASVALSPWKQAKLSINGKQVEWGAELVLLRGQENEVTVEAPLAVARSINLELAEGGGLNIVASPDFGNWVAPVDGKFDWKITPDAGKSGRITLVFFSREVVQSWEHRSLVISSNLADEADVKVDDKDASHAGIAFLRTNRRNIKLVAKSNSPVAGLAFIMRYEVLNKLLPGAVESVPPIGTETLSLEWDVGCVAAGSGVFRLELYCPKLDSLIYIECKQIDVSYSVAGKEVEIIDGVGQADIGGWGKHIFLIGASPEMLGDTVEVEGGGFLIVEPVLPVSYIVGPGSMVKRMDVAKNIYSGVNKFLFRFSGVGDYVDVVNISVK</sequence>
<organism evidence="1 2">
    <name type="scientific">Pseudomonas fluorescens</name>
    <dbReference type="NCBI Taxonomy" id="294"/>
    <lineage>
        <taxon>Bacteria</taxon>
        <taxon>Pseudomonadati</taxon>
        <taxon>Pseudomonadota</taxon>
        <taxon>Gammaproteobacteria</taxon>
        <taxon>Pseudomonadales</taxon>
        <taxon>Pseudomonadaceae</taxon>
        <taxon>Pseudomonas</taxon>
    </lineage>
</organism>
<dbReference type="RefSeq" id="WP_057397424.1">
    <property type="nucleotide sequence ID" value="NZ_LJXB01000072.1"/>
</dbReference>
<proteinExistence type="predicted"/>
<gene>
    <name evidence="1" type="ORF">AN403_4248</name>
</gene>
<accession>A0A0P8X2C1</accession>
<comment type="caution">
    <text evidence="1">The sequence shown here is derived from an EMBL/GenBank/DDBJ whole genome shotgun (WGS) entry which is preliminary data.</text>
</comment>
<evidence type="ECO:0000313" key="1">
    <source>
        <dbReference type="EMBL" id="KPU59971.1"/>
    </source>
</evidence>
<dbReference type="Proteomes" id="UP000050349">
    <property type="component" value="Unassembled WGS sequence"/>
</dbReference>
<dbReference type="EMBL" id="LJXB01000072">
    <property type="protein sequence ID" value="KPU59971.1"/>
    <property type="molecule type" value="Genomic_DNA"/>
</dbReference>
<reference evidence="1 2" key="1">
    <citation type="submission" date="2015-09" db="EMBL/GenBank/DDBJ databases">
        <authorList>
            <person name="Jackson K.R."/>
            <person name="Lunt B.L."/>
            <person name="Fisher J.N.B."/>
            <person name="Gardner A.V."/>
            <person name="Bailey M.E."/>
            <person name="Deus L.M."/>
            <person name="Earl A.S."/>
            <person name="Gibby P.D."/>
            <person name="Hartmann K.A."/>
            <person name="Liu J.E."/>
            <person name="Manci A.M."/>
            <person name="Nielsen D.A."/>
            <person name="Solomon M.B."/>
            <person name="Breakwell D.P."/>
            <person name="Burnett S.H."/>
            <person name="Grose J.H."/>
        </authorList>
    </citation>
    <scope>NUCLEOTIDE SEQUENCE [LARGE SCALE GENOMIC DNA]</scope>
    <source>
        <strain evidence="1 2">S613</strain>
    </source>
</reference>
<evidence type="ECO:0000313" key="2">
    <source>
        <dbReference type="Proteomes" id="UP000050349"/>
    </source>
</evidence>